<dbReference type="RefSeq" id="WP_282592788.1">
    <property type="nucleotide sequence ID" value="NZ_JAPAAF010000030.1"/>
</dbReference>
<evidence type="ECO:0000313" key="3">
    <source>
        <dbReference type="Proteomes" id="UP001163821"/>
    </source>
</evidence>
<organism evidence="2 3">
    <name type="scientific">Gaoshiqia sediminis</name>
    <dbReference type="NCBI Taxonomy" id="2986998"/>
    <lineage>
        <taxon>Bacteria</taxon>
        <taxon>Pseudomonadati</taxon>
        <taxon>Bacteroidota</taxon>
        <taxon>Bacteroidia</taxon>
        <taxon>Marinilabiliales</taxon>
        <taxon>Prolixibacteraceae</taxon>
        <taxon>Gaoshiqia</taxon>
    </lineage>
</organism>
<protein>
    <submittedName>
        <fullName evidence="2">Uncharacterized protein</fullName>
    </submittedName>
</protein>
<reference evidence="2" key="1">
    <citation type="submission" date="2022-10" db="EMBL/GenBank/DDBJ databases">
        <title>Gaoshiqiia sediminis gen. nov., sp. nov., isolated from coastal sediment.</title>
        <authorList>
            <person name="Yu W.X."/>
            <person name="Mu D.S."/>
            <person name="Du J.Z."/>
            <person name="Liang Y.Q."/>
        </authorList>
    </citation>
    <scope>NUCLEOTIDE SEQUENCE</scope>
    <source>
        <strain evidence="2">A06</strain>
    </source>
</reference>
<accession>A0AA41YCY0</accession>
<dbReference type="AlphaFoldDB" id="A0AA41YCY0"/>
<dbReference type="EMBL" id="JAPAAF010000030">
    <property type="protein sequence ID" value="MCW0484195.1"/>
    <property type="molecule type" value="Genomic_DNA"/>
</dbReference>
<evidence type="ECO:0000313" key="2">
    <source>
        <dbReference type="EMBL" id="MCW0484195.1"/>
    </source>
</evidence>
<sequence length="273" mass="30960">MDKNKLLRIIAKDLEELNEITQELTDKNQLTGIEIEFALSKSRLILQAYEFLKEMNSQPREQVLPAERPIPAPAPEPINGQDKRDDRPAEPAPPILADRRAAKLSEPETIQETIQPKEAVAPPARDIPGPAPHETEKAAATPATPAVKINEEERQPDAEEEEDVIENHRKIVGEFFNQGKSLNELLSGAHKLDQQLASTPIARLESAIGLNDRFQFIRELFNNDPNLFHATVTQIDRMNDMTEAVSYLSNNFRWKKNEMSIKFAQLVKRRFSN</sequence>
<keyword evidence="3" id="KW-1185">Reference proteome</keyword>
<dbReference type="Proteomes" id="UP001163821">
    <property type="component" value="Unassembled WGS sequence"/>
</dbReference>
<proteinExistence type="predicted"/>
<name>A0AA41YCY0_9BACT</name>
<feature type="region of interest" description="Disordered" evidence="1">
    <location>
        <begin position="60"/>
        <end position="162"/>
    </location>
</feature>
<gene>
    <name evidence="2" type="ORF">N2K84_15750</name>
</gene>
<evidence type="ECO:0000256" key="1">
    <source>
        <dbReference type="SAM" id="MobiDB-lite"/>
    </source>
</evidence>
<feature type="compositionally biased region" description="Basic and acidic residues" evidence="1">
    <location>
        <begin position="97"/>
        <end position="106"/>
    </location>
</feature>
<comment type="caution">
    <text evidence="2">The sequence shown here is derived from an EMBL/GenBank/DDBJ whole genome shotgun (WGS) entry which is preliminary data.</text>
</comment>